<reference evidence="26 27" key="1">
    <citation type="journal article" date="2018" name="PLoS Genet.">
        <title>Population sequencing reveals clonal diversity and ancestral inbreeding in the grapevine cultivar Chardonnay.</title>
        <authorList>
            <person name="Roach M.J."/>
            <person name="Johnson D.L."/>
            <person name="Bohlmann J."/>
            <person name="van Vuuren H.J."/>
            <person name="Jones S.J."/>
            <person name="Pretorius I.S."/>
            <person name="Schmidt S.A."/>
            <person name="Borneman A.R."/>
        </authorList>
    </citation>
    <scope>NUCLEOTIDE SEQUENCE [LARGE SCALE GENOMIC DNA]</scope>
    <source>
        <strain evidence="27">cv. Chardonnay</strain>
        <tissue evidence="26">Leaf</tissue>
    </source>
</reference>
<evidence type="ECO:0000256" key="4">
    <source>
        <dbReference type="ARBA" id="ARBA00012513"/>
    </source>
</evidence>
<feature type="region of interest" description="Disordered" evidence="23">
    <location>
        <begin position="280"/>
        <end position="304"/>
    </location>
</feature>
<evidence type="ECO:0000256" key="21">
    <source>
        <dbReference type="ARBA" id="ARBA00063357"/>
    </source>
</evidence>
<keyword evidence="18" id="KW-0325">Glycoprotein</keyword>
<comment type="function">
    <text evidence="20">Promotes hydrogen peroxide H(2)O(2) production and cell death.</text>
</comment>
<protein>
    <recommendedName>
        <fullName evidence="4">non-specific serine/threonine protein kinase</fullName>
        <ecNumber evidence="4">2.7.11.1</ecNumber>
    </recommendedName>
</protein>
<keyword evidence="12 26" id="KW-0418">Kinase</keyword>
<evidence type="ECO:0000256" key="11">
    <source>
        <dbReference type="ARBA" id="ARBA00022741"/>
    </source>
</evidence>
<dbReference type="FunFam" id="1.10.510.10:FF:000240">
    <property type="entry name" value="Lectin-domain containing receptor kinase A4.3"/>
    <property type="match status" value="1"/>
</dbReference>
<evidence type="ECO:0000256" key="24">
    <source>
        <dbReference type="SAM" id="Phobius"/>
    </source>
</evidence>
<dbReference type="Proteomes" id="UP000288805">
    <property type="component" value="Unassembled WGS sequence"/>
</dbReference>
<evidence type="ECO:0000256" key="22">
    <source>
        <dbReference type="PROSITE-ProRule" id="PRU10141"/>
    </source>
</evidence>
<dbReference type="GO" id="GO:0002229">
    <property type="term" value="P:defense response to oomycetes"/>
    <property type="evidence" value="ECO:0007669"/>
    <property type="project" value="UniProtKB-ARBA"/>
</dbReference>
<comment type="similarity">
    <text evidence="2">In the N-terminal section; belongs to the leguminous lectin family.</text>
</comment>
<dbReference type="Pfam" id="PF00139">
    <property type="entry name" value="Lectin_legB"/>
    <property type="match status" value="1"/>
</dbReference>
<dbReference type="SMART" id="SM00220">
    <property type="entry name" value="S_TKc"/>
    <property type="match status" value="1"/>
</dbReference>
<evidence type="ECO:0000256" key="1">
    <source>
        <dbReference type="ARBA" id="ARBA00004251"/>
    </source>
</evidence>
<dbReference type="FunFam" id="2.60.120.200:FF:000103">
    <property type="entry name" value="L-type lectin-domain containing receptor kinase IX.1"/>
    <property type="match status" value="1"/>
</dbReference>
<proteinExistence type="inferred from homology"/>
<keyword evidence="9" id="KW-0732">Signal</keyword>
<evidence type="ECO:0000256" key="14">
    <source>
        <dbReference type="ARBA" id="ARBA00022840"/>
    </source>
</evidence>
<keyword evidence="8 24" id="KW-0812">Transmembrane</keyword>
<evidence type="ECO:0000256" key="23">
    <source>
        <dbReference type="SAM" id="MobiDB-lite"/>
    </source>
</evidence>
<dbReference type="CDD" id="cd14066">
    <property type="entry name" value="STKc_IRAK"/>
    <property type="match status" value="1"/>
</dbReference>
<dbReference type="Gene3D" id="3.30.200.20">
    <property type="entry name" value="Phosphorylase Kinase, domain 1"/>
    <property type="match status" value="1"/>
</dbReference>
<evidence type="ECO:0000256" key="6">
    <source>
        <dbReference type="ARBA" id="ARBA00022527"/>
    </source>
</evidence>
<evidence type="ECO:0000313" key="27">
    <source>
        <dbReference type="Proteomes" id="UP000288805"/>
    </source>
</evidence>
<dbReference type="PROSITE" id="PS00108">
    <property type="entry name" value="PROTEIN_KINASE_ST"/>
    <property type="match status" value="1"/>
</dbReference>
<evidence type="ECO:0000256" key="7">
    <source>
        <dbReference type="ARBA" id="ARBA00022679"/>
    </source>
</evidence>
<accession>A0A438GZT1</accession>
<feature type="binding site" evidence="22">
    <location>
        <position position="367"/>
    </location>
    <ligand>
        <name>ATP</name>
        <dbReference type="ChEBI" id="CHEBI:30616"/>
    </ligand>
</feature>
<dbReference type="FunFam" id="3.30.200.20:FF:000168">
    <property type="entry name" value="L-type lectin-domain containing receptor kinase IX.1"/>
    <property type="match status" value="1"/>
</dbReference>
<evidence type="ECO:0000259" key="25">
    <source>
        <dbReference type="PROSITE" id="PS50011"/>
    </source>
</evidence>
<dbReference type="PANTHER" id="PTHR27007">
    <property type="match status" value="1"/>
</dbReference>
<evidence type="ECO:0000256" key="13">
    <source>
        <dbReference type="ARBA" id="ARBA00022821"/>
    </source>
</evidence>
<dbReference type="GO" id="GO:0005886">
    <property type="term" value="C:plasma membrane"/>
    <property type="evidence" value="ECO:0007669"/>
    <property type="project" value="UniProtKB-SubCell"/>
</dbReference>
<evidence type="ECO:0000256" key="16">
    <source>
        <dbReference type="ARBA" id="ARBA00023136"/>
    </source>
</evidence>
<keyword evidence="17 26" id="KW-0675">Receptor</keyword>
<dbReference type="Gene3D" id="2.60.120.200">
    <property type="match status" value="1"/>
</dbReference>
<keyword evidence="10 26" id="KW-0430">Lectin</keyword>
<comment type="caution">
    <text evidence="26">The sequence shown here is derived from an EMBL/GenBank/DDBJ whole genome shotgun (WGS) entry which is preliminary data.</text>
</comment>
<dbReference type="InterPro" id="IPR050528">
    <property type="entry name" value="L-type_Lectin-RKs"/>
</dbReference>
<dbReference type="InterPro" id="IPR001220">
    <property type="entry name" value="Legume_lectin_dom"/>
</dbReference>
<dbReference type="InterPro" id="IPR008271">
    <property type="entry name" value="Ser/Thr_kinase_AS"/>
</dbReference>
<dbReference type="InterPro" id="IPR000719">
    <property type="entry name" value="Prot_kinase_dom"/>
</dbReference>
<keyword evidence="14 22" id="KW-0067">ATP-binding</keyword>
<evidence type="ECO:0000256" key="20">
    <source>
        <dbReference type="ARBA" id="ARBA00058818"/>
    </source>
</evidence>
<comment type="subcellular location">
    <subcellularLocation>
        <location evidence="1">Cell membrane</location>
        <topology evidence="1">Single-pass type I membrane protein</topology>
    </subcellularLocation>
</comment>
<dbReference type="PROSITE" id="PS00107">
    <property type="entry name" value="PROTEIN_KINASE_ATP"/>
    <property type="match status" value="1"/>
</dbReference>
<dbReference type="EMBL" id="QGNW01000306">
    <property type="protein sequence ID" value="RVW77800.1"/>
    <property type="molecule type" value="Genomic_DNA"/>
</dbReference>
<comment type="subunit">
    <text evidence="21">Interacts with ABCG40.</text>
</comment>
<evidence type="ECO:0000256" key="19">
    <source>
        <dbReference type="ARBA" id="ARBA00058054"/>
    </source>
</evidence>
<organism evidence="26 27">
    <name type="scientific">Vitis vinifera</name>
    <name type="common">Grape</name>
    <dbReference type="NCBI Taxonomy" id="29760"/>
    <lineage>
        <taxon>Eukaryota</taxon>
        <taxon>Viridiplantae</taxon>
        <taxon>Streptophyta</taxon>
        <taxon>Embryophyta</taxon>
        <taxon>Tracheophyta</taxon>
        <taxon>Spermatophyta</taxon>
        <taxon>Magnoliopsida</taxon>
        <taxon>eudicotyledons</taxon>
        <taxon>Gunneridae</taxon>
        <taxon>Pentapetalae</taxon>
        <taxon>rosids</taxon>
        <taxon>Vitales</taxon>
        <taxon>Vitaceae</taxon>
        <taxon>Viteae</taxon>
        <taxon>Vitis</taxon>
    </lineage>
</organism>
<dbReference type="PROSITE" id="PS50011">
    <property type="entry name" value="PROTEIN_KINASE_DOM"/>
    <property type="match status" value="1"/>
</dbReference>
<dbReference type="InterPro" id="IPR013320">
    <property type="entry name" value="ConA-like_dom_sf"/>
</dbReference>
<dbReference type="SUPFAM" id="SSF56112">
    <property type="entry name" value="Protein kinase-like (PK-like)"/>
    <property type="match status" value="1"/>
</dbReference>
<comment type="similarity">
    <text evidence="3">In the C-terminal section; belongs to the protein kinase superfamily. Ser/Thr protein kinase family.</text>
</comment>
<dbReference type="InterPro" id="IPR011009">
    <property type="entry name" value="Kinase-like_dom_sf"/>
</dbReference>
<evidence type="ECO:0000256" key="5">
    <source>
        <dbReference type="ARBA" id="ARBA00022475"/>
    </source>
</evidence>
<evidence type="ECO:0000256" key="18">
    <source>
        <dbReference type="ARBA" id="ARBA00023180"/>
    </source>
</evidence>
<dbReference type="PROSITE" id="PS00307">
    <property type="entry name" value="LECTIN_LEGUME_BETA"/>
    <property type="match status" value="1"/>
</dbReference>
<dbReference type="Pfam" id="PF00069">
    <property type="entry name" value="Pkinase"/>
    <property type="match status" value="1"/>
</dbReference>
<keyword evidence="7" id="KW-0808">Transferase</keyword>
<keyword evidence="15 24" id="KW-1133">Transmembrane helix</keyword>
<name>A0A438GZT1_VITVI</name>
<dbReference type="Gene3D" id="1.10.510.10">
    <property type="entry name" value="Transferase(Phosphotransferase) domain 1"/>
    <property type="match status" value="1"/>
</dbReference>
<feature type="transmembrane region" description="Helical" evidence="24">
    <location>
        <begin position="16"/>
        <end position="40"/>
    </location>
</feature>
<evidence type="ECO:0000256" key="12">
    <source>
        <dbReference type="ARBA" id="ARBA00022777"/>
    </source>
</evidence>
<dbReference type="GO" id="GO:0005524">
    <property type="term" value="F:ATP binding"/>
    <property type="evidence" value="ECO:0007669"/>
    <property type="project" value="UniProtKB-UniRule"/>
</dbReference>
<evidence type="ECO:0000313" key="26">
    <source>
        <dbReference type="EMBL" id="RVW77800.1"/>
    </source>
</evidence>
<evidence type="ECO:0000256" key="15">
    <source>
        <dbReference type="ARBA" id="ARBA00022989"/>
    </source>
</evidence>
<gene>
    <name evidence="26" type="primary">LECRK91_4</name>
    <name evidence="26" type="ORF">CK203_054435</name>
</gene>
<keyword evidence="13" id="KW-0611">Plant defense</keyword>
<keyword evidence="16 24" id="KW-0472">Membrane</keyword>
<dbReference type="InterPro" id="IPR019825">
    <property type="entry name" value="Lectin_legB_Mn/Ca_BS"/>
</dbReference>
<sequence>MAVSNTGITQLPTQKLLFFHLFMISVSLFLIFPCATSLSLNFTCFDRNKGQIYFEKDAFVSPDQVIQLTRNLQNAAMNYSWGRATYIKQLHLWDKVSGNLTDFTTSFTFVIDSQKNSRYGDGLAFFLAPNRAQLPSKMTGGSGLGIVSPSQALNTRKNRFVAVEFDTYRNDWDPRYPIKDHVGININSMKSVKNAAWLSNIPEGQTNHASIKYTSGTKNLSVVLRTGRGNTSSIQSLYYIVDLRKYLPEFATVGISAATGRYFEIHGIHSWSFNSTLETLPHPPETGAEIPNPRKQKKNEGGIEDDNDFDLAMDHEFEKGTGPRKFSYDDLALATSNFSEGEKLGEGGFGRVYRGFLRERSSYIAVKRISRRSKQGMKEYASEVKIISRLRHRNLVQLMGWCHKKGELLMVYEFMPNNSLDSCLFEAITLLRWAMRYKIAVGLALAVLYLHEEWEQCVVHRDIKSSNVVLDSDFNAKLGDFGLARFVDHGKGSQTTVLAGTMGYMAPECFMTSKASKESDVYSFGVVVLEICCGRRSVEPKAKENQIRLVEWVWDLHGVGKLLEAADPRLSADFDEQQMKRLMTVGLWCAHPDFNLRPSIRQAINVLNFEASLPVLPSKMPVPMYFSPPVNTPAFWPTTSYNATSTSGIGQTKF</sequence>
<keyword evidence="5" id="KW-1003">Cell membrane</keyword>
<evidence type="ECO:0000256" key="17">
    <source>
        <dbReference type="ARBA" id="ARBA00023170"/>
    </source>
</evidence>
<evidence type="ECO:0000256" key="8">
    <source>
        <dbReference type="ARBA" id="ARBA00022692"/>
    </source>
</evidence>
<dbReference type="SUPFAM" id="SSF49899">
    <property type="entry name" value="Concanavalin A-like lectins/glucanases"/>
    <property type="match status" value="1"/>
</dbReference>
<dbReference type="CDD" id="cd06899">
    <property type="entry name" value="lectin_legume_LecRK_Arcelin_ConA"/>
    <property type="match status" value="1"/>
</dbReference>
<keyword evidence="11 22" id="KW-0547">Nucleotide-binding</keyword>
<dbReference type="GO" id="GO:0004674">
    <property type="term" value="F:protein serine/threonine kinase activity"/>
    <property type="evidence" value="ECO:0007669"/>
    <property type="project" value="UniProtKB-KW"/>
</dbReference>
<dbReference type="GO" id="GO:0009626">
    <property type="term" value="P:plant-type hypersensitive response"/>
    <property type="evidence" value="ECO:0007669"/>
    <property type="project" value="UniProtKB-ARBA"/>
</dbReference>
<dbReference type="AlphaFoldDB" id="A0A438GZT1"/>
<dbReference type="InterPro" id="IPR017441">
    <property type="entry name" value="Protein_kinase_ATP_BS"/>
</dbReference>
<keyword evidence="6" id="KW-0723">Serine/threonine-protein kinase</keyword>
<evidence type="ECO:0000256" key="3">
    <source>
        <dbReference type="ARBA" id="ARBA00010217"/>
    </source>
</evidence>
<feature type="domain" description="Protein kinase" evidence="25">
    <location>
        <begin position="338"/>
        <end position="616"/>
    </location>
</feature>
<comment type="function">
    <text evidence="19">Involved in resistance response to the pathogenic oomycetes Phytophthora infestans and Phytophthora capsici.</text>
</comment>
<evidence type="ECO:0000256" key="9">
    <source>
        <dbReference type="ARBA" id="ARBA00022729"/>
    </source>
</evidence>
<dbReference type="EC" id="2.7.11.1" evidence="4"/>
<dbReference type="GO" id="GO:0030246">
    <property type="term" value="F:carbohydrate binding"/>
    <property type="evidence" value="ECO:0007669"/>
    <property type="project" value="UniProtKB-KW"/>
</dbReference>
<evidence type="ECO:0000256" key="2">
    <source>
        <dbReference type="ARBA" id="ARBA00008536"/>
    </source>
</evidence>
<evidence type="ECO:0000256" key="10">
    <source>
        <dbReference type="ARBA" id="ARBA00022734"/>
    </source>
</evidence>